<keyword evidence="1" id="KW-0472">Membrane</keyword>
<dbReference type="PANTHER" id="PTHR38225">
    <property type="entry name" value="PROTEIN, PUTATIVE-RELATED"/>
    <property type="match status" value="1"/>
</dbReference>
<organism evidence="2 3">
    <name type="scientific">Vigna mungo</name>
    <name type="common">Black gram</name>
    <name type="synonym">Phaseolus mungo</name>
    <dbReference type="NCBI Taxonomy" id="3915"/>
    <lineage>
        <taxon>Eukaryota</taxon>
        <taxon>Viridiplantae</taxon>
        <taxon>Streptophyta</taxon>
        <taxon>Embryophyta</taxon>
        <taxon>Tracheophyta</taxon>
        <taxon>Spermatophyta</taxon>
        <taxon>Magnoliopsida</taxon>
        <taxon>eudicotyledons</taxon>
        <taxon>Gunneridae</taxon>
        <taxon>Pentapetalae</taxon>
        <taxon>rosids</taxon>
        <taxon>fabids</taxon>
        <taxon>Fabales</taxon>
        <taxon>Fabaceae</taxon>
        <taxon>Papilionoideae</taxon>
        <taxon>50 kb inversion clade</taxon>
        <taxon>NPAAA clade</taxon>
        <taxon>indigoferoid/millettioid clade</taxon>
        <taxon>Phaseoleae</taxon>
        <taxon>Vigna</taxon>
    </lineage>
</organism>
<name>A0AAQ3MWD4_VIGMU</name>
<gene>
    <name evidence="2" type="ORF">V8G54_030206</name>
</gene>
<feature type="transmembrane region" description="Helical" evidence="1">
    <location>
        <begin position="26"/>
        <end position="46"/>
    </location>
</feature>
<proteinExistence type="predicted"/>
<protein>
    <submittedName>
        <fullName evidence="2">Uncharacterized protein</fullName>
    </submittedName>
</protein>
<dbReference type="Proteomes" id="UP001374535">
    <property type="component" value="Chromosome 9"/>
</dbReference>
<dbReference type="PANTHER" id="PTHR38225:SF3">
    <property type="entry name" value="RX N-TERMINAL DOMAIN-CONTAINING PROTEIN"/>
    <property type="match status" value="1"/>
</dbReference>
<evidence type="ECO:0000313" key="2">
    <source>
        <dbReference type="EMBL" id="WVY98055.1"/>
    </source>
</evidence>
<evidence type="ECO:0000256" key="1">
    <source>
        <dbReference type="SAM" id="Phobius"/>
    </source>
</evidence>
<sequence length="134" mass="15559">MPKPNILIFLCDFNLFTVPTSWLLQLLYYNAVVLLILWHILLFLLAEKGANIVDANLRILWERIEQVRKRESLIKRVEWNYKHGYDDKYKKDCMITESAEVIGLACGAIGLVFLLGSLIIFLLSLLIYAYHVSN</sequence>
<keyword evidence="1" id="KW-1133">Transmembrane helix</keyword>
<evidence type="ECO:0000313" key="3">
    <source>
        <dbReference type="Proteomes" id="UP001374535"/>
    </source>
</evidence>
<accession>A0AAQ3MWD4</accession>
<keyword evidence="1" id="KW-0812">Transmembrane</keyword>
<dbReference type="EMBL" id="CP144692">
    <property type="protein sequence ID" value="WVY98055.1"/>
    <property type="molecule type" value="Genomic_DNA"/>
</dbReference>
<reference evidence="2 3" key="1">
    <citation type="journal article" date="2023" name="Life. Sci Alliance">
        <title>Evolutionary insights into 3D genome organization and epigenetic landscape of Vigna mungo.</title>
        <authorList>
            <person name="Junaid A."/>
            <person name="Singh B."/>
            <person name="Bhatia S."/>
        </authorList>
    </citation>
    <scope>NUCLEOTIDE SEQUENCE [LARGE SCALE GENOMIC DNA]</scope>
    <source>
        <strain evidence="2">Urdbean</strain>
    </source>
</reference>
<dbReference type="AlphaFoldDB" id="A0AAQ3MWD4"/>
<feature type="transmembrane region" description="Helical" evidence="1">
    <location>
        <begin position="101"/>
        <end position="130"/>
    </location>
</feature>
<keyword evidence="3" id="KW-1185">Reference proteome</keyword>